<name>A0AAD5MN91_PARTN</name>
<protein>
    <submittedName>
        <fullName evidence="2">Uncharacterized protein</fullName>
    </submittedName>
</protein>
<keyword evidence="3" id="KW-1185">Reference proteome</keyword>
<feature type="region of interest" description="Disordered" evidence="1">
    <location>
        <begin position="44"/>
        <end position="71"/>
    </location>
</feature>
<dbReference type="Proteomes" id="UP001196413">
    <property type="component" value="Unassembled WGS sequence"/>
</dbReference>
<sequence length="94" mass="9817">MVLTTIINEFHLWNSTLESRAVTLQANAVLQGSLSTAENMFAEPTTKGSRPVAKASGASVGSGKENKLKPKAVACLPETQADSGDEHPAPAARI</sequence>
<dbReference type="AlphaFoldDB" id="A0AAD5MN91"/>
<evidence type="ECO:0000313" key="2">
    <source>
        <dbReference type="EMBL" id="KAJ1361592.1"/>
    </source>
</evidence>
<evidence type="ECO:0000313" key="3">
    <source>
        <dbReference type="Proteomes" id="UP001196413"/>
    </source>
</evidence>
<accession>A0AAD5MN91</accession>
<proteinExistence type="predicted"/>
<dbReference type="EMBL" id="JAHQIW010004238">
    <property type="protein sequence ID" value="KAJ1361592.1"/>
    <property type="molecule type" value="Genomic_DNA"/>
</dbReference>
<gene>
    <name evidence="2" type="ORF">KIN20_020882</name>
</gene>
<reference evidence="2" key="1">
    <citation type="submission" date="2021-06" db="EMBL/GenBank/DDBJ databases">
        <title>Parelaphostrongylus tenuis whole genome reference sequence.</title>
        <authorList>
            <person name="Garwood T.J."/>
            <person name="Larsen P.A."/>
            <person name="Fountain-Jones N.M."/>
            <person name="Garbe J.R."/>
            <person name="Macchietto M.G."/>
            <person name="Kania S.A."/>
            <person name="Gerhold R.W."/>
            <person name="Richards J.E."/>
            <person name="Wolf T.M."/>
        </authorList>
    </citation>
    <scope>NUCLEOTIDE SEQUENCE</scope>
    <source>
        <strain evidence="2">MNPRO001-30</strain>
        <tissue evidence="2">Meninges</tissue>
    </source>
</reference>
<organism evidence="2 3">
    <name type="scientific">Parelaphostrongylus tenuis</name>
    <name type="common">Meningeal worm</name>
    <dbReference type="NCBI Taxonomy" id="148309"/>
    <lineage>
        <taxon>Eukaryota</taxon>
        <taxon>Metazoa</taxon>
        <taxon>Ecdysozoa</taxon>
        <taxon>Nematoda</taxon>
        <taxon>Chromadorea</taxon>
        <taxon>Rhabditida</taxon>
        <taxon>Rhabditina</taxon>
        <taxon>Rhabditomorpha</taxon>
        <taxon>Strongyloidea</taxon>
        <taxon>Metastrongylidae</taxon>
        <taxon>Parelaphostrongylus</taxon>
    </lineage>
</organism>
<evidence type="ECO:0000256" key="1">
    <source>
        <dbReference type="SAM" id="MobiDB-lite"/>
    </source>
</evidence>
<comment type="caution">
    <text evidence="2">The sequence shown here is derived from an EMBL/GenBank/DDBJ whole genome shotgun (WGS) entry which is preliminary data.</text>
</comment>